<dbReference type="AlphaFoldDB" id="A0AA89BXT2"/>
<evidence type="ECO:0000313" key="1">
    <source>
        <dbReference type="EMBL" id="KAK3091528.1"/>
    </source>
</evidence>
<dbReference type="InterPro" id="IPR013761">
    <property type="entry name" value="SAM/pointed_sf"/>
</dbReference>
<sequence>MSVEDLVLNLQQCGLVEMAKICEEEGLDGTFLNDLTTDELKEEFHLNSLQSKKMEKIKNGWRPLRKGTITIKS</sequence>
<organism evidence="1 2">
    <name type="scientific">Pinctada imbricata</name>
    <name type="common">Atlantic pearl-oyster</name>
    <name type="synonym">Pinctada martensii</name>
    <dbReference type="NCBI Taxonomy" id="66713"/>
    <lineage>
        <taxon>Eukaryota</taxon>
        <taxon>Metazoa</taxon>
        <taxon>Spiralia</taxon>
        <taxon>Lophotrochozoa</taxon>
        <taxon>Mollusca</taxon>
        <taxon>Bivalvia</taxon>
        <taxon>Autobranchia</taxon>
        <taxon>Pteriomorphia</taxon>
        <taxon>Pterioida</taxon>
        <taxon>Pterioidea</taxon>
        <taxon>Pteriidae</taxon>
        <taxon>Pinctada</taxon>
    </lineage>
</organism>
<reference evidence="1" key="1">
    <citation type="submission" date="2019-08" db="EMBL/GenBank/DDBJ databases">
        <title>The improved chromosome-level genome for the pearl oyster Pinctada fucata martensii using PacBio sequencing and Hi-C.</title>
        <authorList>
            <person name="Zheng Z."/>
        </authorList>
    </citation>
    <scope>NUCLEOTIDE SEQUENCE</scope>
    <source>
        <strain evidence="1">ZZ-2019</strain>
        <tissue evidence="1">Adductor muscle</tissue>
    </source>
</reference>
<name>A0AA89BXT2_PINIB</name>
<evidence type="ECO:0008006" key="3">
    <source>
        <dbReference type="Google" id="ProtNLM"/>
    </source>
</evidence>
<gene>
    <name evidence="1" type="ORF">FSP39_020542</name>
</gene>
<proteinExistence type="predicted"/>
<dbReference type="EMBL" id="VSWD01000010">
    <property type="protein sequence ID" value="KAK3091528.1"/>
    <property type="molecule type" value="Genomic_DNA"/>
</dbReference>
<keyword evidence="2" id="KW-1185">Reference proteome</keyword>
<protein>
    <recommendedName>
        <fullName evidence="3">SAM domain-containing protein</fullName>
    </recommendedName>
</protein>
<comment type="caution">
    <text evidence="1">The sequence shown here is derived from an EMBL/GenBank/DDBJ whole genome shotgun (WGS) entry which is preliminary data.</text>
</comment>
<dbReference type="Gene3D" id="1.10.150.50">
    <property type="entry name" value="Transcription Factor, Ets-1"/>
    <property type="match status" value="1"/>
</dbReference>
<evidence type="ECO:0000313" key="2">
    <source>
        <dbReference type="Proteomes" id="UP001186944"/>
    </source>
</evidence>
<accession>A0AA89BXT2</accession>
<dbReference type="Proteomes" id="UP001186944">
    <property type="component" value="Unassembled WGS sequence"/>
</dbReference>